<dbReference type="GO" id="GO:0006457">
    <property type="term" value="P:protein folding"/>
    <property type="evidence" value="ECO:0007669"/>
    <property type="project" value="UniProtKB-UniRule"/>
</dbReference>
<dbReference type="FunFam" id="1.10.287.370:FF:000005">
    <property type="entry name" value="Prefoldin subunit 4"/>
    <property type="match status" value="1"/>
</dbReference>
<evidence type="ECO:0000256" key="5">
    <source>
        <dbReference type="PIRNR" id="PIRNR016477"/>
    </source>
</evidence>
<comment type="function">
    <text evidence="4 5">Binds specifically to cytosolic chaperonin (c-CPN) and transfers target proteins to it. Binds to nascent polypeptide chain and promotes folding in an environment in which there are many competing pathways for nonnative proteins.</text>
</comment>
<dbReference type="Gene3D" id="1.10.287.370">
    <property type="match status" value="1"/>
</dbReference>
<dbReference type="InterPro" id="IPR016661">
    <property type="entry name" value="PFDN4"/>
</dbReference>
<dbReference type="OrthoDB" id="10250441at2759"/>
<gene>
    <name evidence="7" type="ORF">NEZAVI_LOCUS7695</name>
</gene>
<protein>
    <recommendedName>
        <fullName evidence="5">Prefoldin subunit 4</fullName>
    </recommendedName>
</protein>
<evidence type="ECO:0000256" key="4">
    <source>
        <dbReference type="ARBA" id="ARBA00024667"/>
    </source>
</evidence>
<keyword evidence="8" id="KW-1185">Reference proteome</keyword>
<dbReference type="GO" id="GO:0016272">
    <property type="term" value="C:prefoldin complex"/>
    <property type="evidence" value="ECO:0007669"/>
    <property type="project" value="UniProtKB-UniRule"/>
</dbReference>
<organism evidence="7 8">
    <name type="scientific">Nezara viridula</name>
    <name type="common">Southern green stink bug</name>
    <name type="synonym">Cimex viridulus</name>
    <dbReference type="NCBI Taxonomy" id="85310"/>
    <lineage>
        <taxon>Eukaryota</taxon>
        <taxon>Metazoa</taxon>
        <taxon>Ecdysozoa</taxon>
        <taxon>Arthropoda</taxon>
        <taxon>Hexapoda</taxon>
        <taxon>Insecta</taxon>
        <taxon>Pterygota</taxon>
        <taxon>Neoptera</taxon>
        <taxon>Paraneoptera</taxon>
        <taxon>Hemiptera</taxon>
        <taxon>Heteroptera</taxon>
        <taxon>Panheteroptera</taxon>
        <taxon>Pentatomomorpha</taxon>
        <taxon>Pentatomoidea</taxon>
        <taxon>Pentatomidae</taxon>
        <taxon>Pentatominae</taxon>
        <taxon>Nezara</taxon>
    </lineage>
</organism>
<dbReference type="GO" id="GO:0051082">
    <property type="term" value="F:unfolded protein binding"/>
    <property type="evidence" value="ECO:0007669"/>
    <property type="project" value="InterPro"/>
</dbReference>
<evidence type="ECO:0000313" key="8">
    <source>
        <dbReference type="Proteomes" id="UP001152798"/>
    </source>
</evidence>
<dbReference type="SUPFAM" id="SSF46579">
    <property type="entry name" value="Prefoldin"/>
    <property type="match status" value="1"/>
</dbReference>
<dbReference type="PIRSF" id="PIRSF016477">
    <property type="entry name" value="Prefoldin_subunit_4"/>
    <property type="match status" value="1"/>
</dbReference>
<accession>A0A9P0H9U0</accession>
<proteinExistence type="inferred from homology"/>
<dbReference type="Proteomes" id="UP001152798">
    <property type="component" value="Chromosome 4"/>
</dbReference>
<keyword evidence="3 5" id="KW-0143">Chaperone</keyword>
<dbReference type="GO" id="GO:0005737">
    <property type="term" value="C:cytoplasm"/>
    <property type="evidence" value="ECO:0007669"/>
    <property type="project" value="TreeGrafter"/>
</dbReference>
<evidence type="ECO:0000256" key="3">
    <source>
        <dbReference type="ARBA" id="ARBA00023186"/>
    </source>
</evidence>
<evidence type="ECO:0000313" key="7">
    <source>
        <dbReference type="EMBL" id="CAH1397954.1"/>
    </source>
</evidence>
<name>A0A9P0H9U0_NEZVI</name>
<dbReference type="CDD" id="cd23165">
    <property type="entry name" value="Prefoldin_4"/>
    <property type="match status" value="1"/>
</dbReference>
<dbReference type="InterPro" id="IPR002777">
    <property type="entry name" value="PFD_beta-like"/>
</dbReference>
<comment type="similarity">
    <text evidence="1 5">Belongs to the prefoldin subunit beta family.</text>
</comment>
<reference evidence="7" key="1">
    <citation type="submission" date="2022-01" db="EMBL/GenBank/DDBJ databases">
        <authorList>
            <person name="King R."/>
        </authorList>
    </citation>
    <scope>NUCLEOTIDE SEQUENCE</scope>
</reference>
<dbReference type="PANTHER" id="PTHR21100:SF9">
    <property type="entry name" value="PREFOLDIN SUBUNIT 4"/>
    <property type="match status" value="1"/>
</dbReference>
<dbReference type="PANTHER" id="PTHR21100">
    <property type="entry name" value="PREFOLDIN SUBUNIT 4"/>
    <property type="match status" value="1"/>
</dbReference>
<keyword evidence="6" id="KW-0175">Coiled coil</keyword>
<sequence>MYTEKMEFLIVNSYMDWNFKDTDVHITFEDQQRINNFAKHNAKFEDLKEELKNKQNELRNLEDVVEELELVDETEQIPFLVGEVFIYQDLENTQKSIAAMKEKILLEIKDIEKRSVGISEAMSDLKTLLYAKFGNHINLEPEED</sequence>
<dbReference type="AlphaFoldDB" id="A0A9P0H9U0"/>
<comment type="subunit">
    <text evidence="2 5">Heterohexamer of two PFD-alpha type and four PFD-beta type subunits.</text>
</comment>
<feature type="coiled-coil region" evidence="6">
    <location>
        <begin position="34"/>
        <end position="71"/>
    </location>
</feature>
<dbReference type="InterPro" id="IPR009053">
    <property type="entry name" value="Prefoldin"/>
</dbReference>
<evidence type="ECO:0000256" key="6">
    <source>
        <dbReference type="SAM" id="Coils"/>
    </source>
</evidence>
<dbReference type="Pfam" id="PF01920">
    <property type="entry name" value="Prefoldin_2"/>
    <property type="match status" value="1"/>
</dbReference>
<evidence type="ECO:0000256" key="2">
    <source>
        <dbReference type="ARBA" id="ARBA00011695"/>
    </source>
</evidence>
<evidence type="ECO:0000256" key="1">
    <source>
        <dbReference type="ARBA" id="ARBA00008045"/>
    </source>
</evidence>
<dbReference type="EMBL" id="OV725080">
    <property type="protein sequence ID" value="CAH1397954.1"/>
    <property type="molecule type" value="Genomic_DNA"/>
</dbReference>